<dbReference type="Proteomes" id="UP000613011">
    <property type="component" value="Unassembled WGS sequence"/>
</dbReference>
<dbReference type="InterPro" id="IPR001509">
    <property type="entry name" value="Epimerase_deHydtase"/>
</dbReference>
<evidence type="ECO:0000256" key="2">
    <source>
        <dbReference type="ARBA" id="ARBA00007637"/>
    </source>
</evidence>
<keyword evidence="5" id="KW-1185">Reference proteome</keyword>
<dbReference type="PANTHER" id="PTHR43000">
    <property type="entry name" value="DTDP-D-GLUCOSE 4,6-DEHYDRATASE-RELATED"/>
    <property type="match status" value="1"/>
</dbReference>
<proteinExistence type="inferred from homology"/>
<comment type="caution">
    <text evidence="4">The sequence shown here is derived from an EMBL/GenBank/DDBJ whole genome shotgun (WGS) entry which is preliminary data.</text>
</comment>
<evidence type="ECO:0000256" key="1">
    <source>
        <dbReference type="ARBA" id="ARBA00005125"/>
    </source>
</evidence>
<evidence type="ECO:0000313" key="4">
    <source>
        <dbReference type="EMBL" id="MBL0422270.1"/>
    </source>
</evidence>
<evidence type="ECO:0000259" key="3">
    <source>
        <dbReference type="Pfam" id="PF01370"/>
    </source>
</evidence>
<dbReference type="InterPro" id="IPR036291">
    <property type="entry name" value="NAD(P)-bd_dom_sf"/>
</dbReference>
<dbReference type="RefSeq" id="WP_201685338.1">
    <property type="nucleotide sequence ID" value="NZ_JAEQNA010000007.1"/>
</dbReference>
<evidence type="ECO:0000313" key="5">
    <source>
        <dbReference type="Proteomes" id="UP000613011"/>
    </source>
</evidence>
<accession>A0A937D513</accession>
<dbReference type="Pfam" id="PF01370">
    <property type="entry name" value="Epimerase"/>
    <property type="match status" value="1"/>
</dbReference>
<comment type="pathway">
    <text evidence="1">Bacterial outer membrane biogenesis; LPS O-antigen biosynthesis.</text>
</comment>
<organism evidence="4 5">
    <name type="scientific">Ramlibacter aurantiacus</name>
    <dbReference type="NCBI Taxonomy" id="2801330"/>
    <lineage>
        <taxon>Bacteria</taxon>
        <taxon>Pseudomonadati</taxon>
        <taxon>Pseudomonadota</taxon>
        <taxon>Betaproteobacteria</taxon>
        <taxon>Burkholderiales</taxon>
        <taxon>Comamonadaceae</taxon>
        <taxon>Ramlibacter</taxon>
    </lineage>
</organism>
<feature type="domain" description="NAD-dependent epimerase/dehydratase" evidence="3">
    <location>
        <begin position="4"/>
        <end position="213"/>
    </location>
</feature>
<dbReference type="AlphaFoldDB" id="A0A937D513"/>
<dbReference type="Gene3D" id="3.40.50.720">
    <property type="entry name" value="NAD(P)-binding Rossmann-like Domain"/>
    <property type="match status" value="1"/>
</dbReference>
<protein>
    <submittedName>
        <fullName evidence="4">GDP-mannose 4,6-dehydratase</fullName>
    </submittedName>
</protein>
<dbReference type="SUPFAM" id="SSF51735">
    <property type="entry name" value="NAD(P)-binding Rossmann-fold domains"/>
    <property type="match status" value="1"/>
</dbReference>
<dbReference type="Gene3D" id="3.90.25.10">
    <property type="entry name" value="UDP-galactose 4-epimerase, domain 1"/>
    <property type="match status" value="1"/>
</dbReference>
<name>A0A937D513_9BURK</name>
<sequence>MNLVVTGASGFTGRHLIEAALGRGIKVSALEADVMQRSAVAEELRALAPTHVIHLAAISQVGHPDLKAFYDVNLFGTIHLLEGLCQLPITPQRVVLASSATVYGAHADSPISEDQRSDPSNHYAISKLSMELAARPFADRLPIVIARPFNYTGPGQSTEFLIPKLVEHFYHRAAQLKLGKLDVEREFNDVRFVSEAYIGLLNHGEPGETYNICTGQALTVKHVISVLERLSNHRIALAIEPALVRPNEIRSLYGDPGKLARTVSGLPRFSIEDTLSWMLGAMDS</sequence>
<comment type="similarity">
    <text evidence="2">Belongs to the NAD(P)-dependent epimerase/dehydratase family.</text>
</comment>
<dbReference type="EMBL" id="JAEQNA010000007">
    <property type="protein sequence ID" value="MBL0422270.1"/>
    <property type="molecule type" value="Genomic_DNA"/>
</dbReference>
<reference evidence="4" key="1">
    <citation type="submission" date="2021-01" db="EMBL/GenBank/DDBJ databases">
        <title>Ramlibacter sp. strain AW1 16S ribosomal RNA gene Genome sequencing and assembly.</title>
        <authorList>
            <person name="Kang M."/>
        </authorList>
    </citation>
    <scope>NUCLEOTIDE SEQUENCE</scope>
    <source>
        <strain evidence="4">AW1</strain>
    </source>
</reference>
<gene>
    <name evidence="4" type="ORF">JI739_18120</name>
</gene>